<name>A0A9D1G5E1_9FIRM</name>
<dbReference type="PANTHER" id="PTHR43649:SF33">
    <property type="entry name" value="POLYGALACTURONAN_RHAMNOGALACTURONAN-BINDING PROTEIN YTCQ"/>
    <property type="match status" value="1"/>
</dbReference>
<dbReference type="PANTHER" id="PTHR43649">
    <property type="entry name" value="ARABINOSE-BINDING PROTEIN-RELATED"/>
    <property type="match status" value="1"/>
</dbReference>
<dbReference type="Proteomes" id="UP000886876">
    <property type="component" value="Unassembled WGS sequence"/>
</dbReference>
<comment type="caution">
    <text evidence="3">The sequence shown here is derived from an EMBL/GenBank/DDBJ whole genome shotgun (WGS) entry which is preliminary data.</text>
</comment>
<dbReference type="AlphaFoldDB" id="A0A9D1G5E1"/>
<proteinExistence type="predicted"/>
<organism evidence="3 4">
    <name type="scientific">Candidatus Scatomorpha pullistercoris</name>
    <dbReference type="NCBI Taxonomy" id="2840929"/>
    <lineage>
        <taxon>Bacteria</taxon>
        <taxon>Bacillati</taxon>
        <taxon>Bacillota</taxon>
        <taxon>Clostridia</taxon>
        <taxon>Eubacteriales</taxon>
        <taxon>Candidatus Scatomorpha</taxon>
    </lineage>
</organism>
<gene>
    <name evidence="3" type="ORF">IAD42_03350</name>
</gene>
<reference evidence="3" key="1">
    <citation type="submission" date="2020-10" db="EMBL/GenBank/DDBJ databases">
        <authorList>
            <person name="Gilroy R."/>
        </authorList>
    </citation>
    <scope>NUCLEOTIDE SEQUENCE</scope>
    <source>
        <strain evidence="3">ChiHecec3B27-6122</strain>
    </source>
</reference>
<feature type="chain" id="PRO_5039522878" evidence="2">
    <location>
        <begin position="19"/>
        <end position="402"/>
    </location>
</feature>
<evidence type="ECO:0000256" key="1">
    <source>
        <dbReference type="ARBA" id="ARBA00022729"/>
    </source>
</evidence>
<keyword evidence="1 2" id="KW-0732">Signal</keyword>
<dbReference type="Gene3D" id="3.40.190.10">
    <property type="entry name" value="Periplasmic binding protein-like II"/>
    <property type="match status" value="1"/>
</dbReference>
<evidence type="ECO:0000313" key="4">
    <source>
        <dbReference type="Proteomes" id="UP000886876"/>
    </source>
</evidence>
<dbReference type="SUPFAM" id="SSF53850">
    <property type="entry name" value="Periplasmic binding protein-like II"/>
    <property type="match status" value="1"/>
</dbReference>
<dbReference type="InterPro" id="IPR050490">
    <property type="entry name" value="Bact_solute-bd_prot1"/>
</dbReference>
<accession>A0A9D1G5E1</accession>
<evidence type="ECO:0000313" key="3">
    <source>
        <dbReference type="EMBL" id="HIS96994.1"/>
    </source>
</evidence>
<feature type="signal peptide" evidence="2">
    <location>
        <begin position="1"/>
        <end position="18"/>
    </location>
</feature>
<protein>
    <submittedName>
        <fullName evidence="3">Extracellular solute-binding protein</fullName>
    </submittedName>
</protein>
<sequence length="402" mass="44482">MRRRLIFLLALAMLAGLAGCGAEPETAPELASDGRRILTLGIVNLVPEARVLASLFNAQNKEYKIKIEEYKYGGSGKTPDDLTLELATGKAPDILVTETDKSFESAQTSGMFVELSGLLDELAPELVPCMYEALKAQDAVYALPYEFEVWTFLTQPSRVNGRESLTMEEAEQYAARLGEGAKVFQQWMTRTELFKRVVSFAAGKYIDWETSSCDFESEGFLELLELCMEQRADDSPYPEERLCLLESCLLTAENWFGGGIQLACGEDYCFMGFPGQEDGAQGWLTTGMCFYATAEGYTEGAMEFLRFVLGPKAQEQCESFPMLQSELDERQETAVLTGLHKSSDADRLYGLLNSGLASENCPPTITSMLIEEAQACFAGDCTPEEAAARMQDRAKTWLSEHS</sequence>
<reference evidence="3" key="2">
    <citation type="journal article" date="2021" name="PeerJ">
        <title>Extensive microbial diversity within the chicken gut microbiome revealed by metagenomics and culture.</title>
        <authorList>
            <person name="Gilroy R."/>
            <person name="Ravi A."/>
            <person name="Getino M."/>
            <person name="Pursley I."/>
            <person name="Horton D.L."/>
            <person name="Alikhan N.F."/>
            <person name="Baker D."/>
            <person name="Gharbi K."/>
            <person name="Hall N."/>
            <person name="Watson M."/>
            <person name="Adriaenssens E.M."/>
            <person name="Foster-Nyarko E."/>
            <person name="Jarju S."/>
            <person name="Secka A."/>
            <person name="Antonio M."/>
            <person name="Oren A."/>
            <person name="Chaudhuri R.R."/>
            <person name="La Ragione R."/>
            <person name="Hildebrand F."/>
            <person name="Pallen M.J."/>
        </authorList>
    </citation>
    <scope>NUCLEOTIDE SEQUENCE</scope>
    <source>
        <strain evidence="3">ChiHecec3B27-6122</strain>
    </source>
</reference>
<evidence type="ECO:0000256" key="2">
    <source>
        <dbReference type="SAM" id="SignalP"/>
    </source>
</evidence>
<dbReference type="PROSITE" id="PS51257">
    <property type="entry name" value="PROKAR_LIPOPROTEIN"/>
    <property type="match status" value="1"/>
</dbReference>
<dbReference type="EMBL" id="DVJS01000076">
    <property type="protein sequence ID" value="HIS96994.1"/>
    <property type="molecule type" value="Genomic_DNA"/>
</dbReference>